<keyword evidence="2" id="KW-0472">Membrane</keyword>
<evidence type="ECO:0000313" key="4">
    <source>
        <dbReference type="Proteomes" id="UP000735302"/>
    </source>
</evidence>
<comment type="caution">
    <text evidence="3">The sequence shown here is derived from an EMBL/GenBank/DDBJ whole genome shotgun (WGS) entry which is preliminary data.</text>
</comment>
<name>A0AAV4E0I3_9GAST</name>
<dbReference type="EMBL" id="BLXT01008578">
    <property type="protein sequence ID" value="GFO50082.1"/>
    <property type="molecule type" value="Genomic_DNA"/>
</dbReference>
<gene>
    <name evidence="3" type="ORF">PoB_007658700</name>
</gene>
<proteinExistence type="predicted"/>
<keyword evidence="4" id="KW-1185">Reference proteome</keyword>
<feature type="transmembrane region" description="Helical" evidence="2">
    <location>
        <begin position="75"/>
        <end position="98"/>
    </location>
</feature>
<sequence length="118" mass="13036">MRRRQVSTDCGRSNGEELTDVTKTSQHRLRGSNYEELTDVTKTSQHRLRGSNYEELTDVTKTSREFVEITYSTVMIPYISAGVLAFITAMSISALAVVSHLSSAVITPVNMHVPATVS</sequence>
<dbReference type="Proteomes" id="UP000735302">
    <property type="component" value="Unassembled WGS sequence"/>
</dbReference>
<organism evidence="3 4">
    <name type="scientific">Plakobranchus ocellatus</name>
    <dbReference type="NCBI Taxonomy" id="259542"/>
    <lineage>
        <taxon>Eukaryota</taxon>
        <taxon>Metazoa</taxon>
        <taxon>Spiralia</taxon>
        <taxon>Lophotrochozoa</taxon>
        <taxon>Mollusca</taxon>
        <taxon>Gastropoda</taxon>
        <taxon>Heterobranchia</taxon>
        <taxon>Euthyneura</taxon>
        <taxon>Panpulmonata</taxon>
        <taxon>Sacoglossa</taxon>
        <taxon>Placobranchoidea</taxon>
        <taxon>Plakobranchidae</taxon>
        <taxon>Plakobranchus</taxon>
    </lineage>
</organism>
<accession>A0AAV4E0I3</accession>
<reference evidence="3 4" key="1">
    <citation type="journal article" date="2021" name="Elife">
        <title>Chloroplast acquisition without the gene transfer in kleptoplastic sea slugs, Plakobranchus ocellatus.</title>
        <authorList>
            <person name="Maeda T."/>
            <person name="Takahashi S."/>
            <person name="Yoshida T."/>
            <person name="Shimamura S."/>
            <person name="Takaki Y."/>
            <person name="Nagai Y."/>
            <person name="Toyoda A."/>
            <person name="Suzuki Y."/>
            <person name="Arimoto A."/>
            <person name="Ishii H."/>
            <person name="Satoh N."/>
            <person name="Nishiyama T."/>
            <person name="Hasebe M."/>
            <person name="Maruyama T."/>
            <person name="Minagawa J."/>
            <person name="Obokata J."/>
            <person name="Shigenobu S."/>
        </authorList>
    </citation>
    <scope>NUCLEOTIDE SEQUENCE [LARGE SCALE GENOMIC DNA]</scope>
</reference>
<keyword evidence="2" id="KW-0812">Transmembrane</keyword>
<dbReference type="AlphaFoldDB" id="A0AAV4E0I3"/>
<keyword evidence="2" id="KW-1133">Transmembrane helix</keyword>
<evidence type="ECO:0000256" key="2">
    <source>
        <dbReference type="SAM" id="Phobius"/>
    </source>
</evidence>
<evidence type="ECO:0000256" key="1">
    <source>
        <dbReference type="SAM" id="MobiDB-lite"/>
    </source>
</evidence>
<evidence type="ECO:0000313" key="3">
    <source>
        <dbReference type="EMBL" id="GFO50082.1"/>
    </source>
</evidence>
<protein>
    <submittedName>
        <fullName evidence="3">Uncharacterized protein</fullName>
    </submittedName>
</protein>
<feature type="region of interest" description="Disordered" evidence="1">
    <location>
        <begin position="1"/>
        <end position="49"/>
    </location>
</feature>